<organism evidence="1 2">
    <name type="scientific">Phytophthora sojae (strain P6497)</name>
    <name type="common">Soybean stem and root rot agent</name>
    <name type="synonym">Phytophthora megasperma f. sp. glycines</name>
    <dbReference type="NCBI Taxonomy" id="1094619"/>
    <lineage>
        <taxon>Eukaryota</taxon>
        <taxon>Sar</taxon>
        <taxon>Stramenopiles</taxon>
        <taxon>Oomycota</taxon>
        <taxon>Peronosporomycetes</taxon>
        <taxon>Peronosporales</taxon>
        <taxon>Peronosporaceae</taxon>
        <taxon>Phytophthora</taxon>
    </lineage>
</organism>
<protein>
    <submittedName>
        <fullName evidence="1">Uncharacterized protein</fullName>
    </submittedName>
</protein>
<dbReference type="RefSeq" id="XP_009518433.1">
    <property type="nucleotide sequence ID" value="XM_009520138.1"/>
</dbReference>
<dbReference type="GeneID" id="20656062"/>
<name>G4YUX9_PHYSP</name>
<evidence type="ECO:0000313" key="1">
    <source>
        <dbReference type="EMBL" id="EGZ23145.1"/>
    </source>
</evidence>
<dbReference type="Proteomes" id="UP000002640">
    <property type="component" value="Unassembled WGS sequence"/>
</dbReference>
<dbReference type="SMR" id="G4YUX9"/>
<dbReference type="AlphaFoldDB" id="G4YUX9"/>
<dbReference type="KEGG" id="psoj:PHYSODRAFT_486679"/>
<dbReference type="EMBL" id="JH159152">
    <property type="protein sequence ID" value="EGZ23145.1"/>
    <property type="molecule type" value="Genomic_DNA"/>
</dbReference>
<evidence type="ECO:0000313" key="2">
    <source>
        <dbReference type="Proteomes" id="UP000002640"/>
    </source>
</evidence>
<proteinExistence type="predicted"/>
<dbReference type="InParanoid" id="G4YUX9"/>
<gene>
    <name evidence="1" type="ORF">PHYSODRAFT_486679</name>
</gene>
<reference evidence="1 2" key="1">
    <citation type="journal article" date="2006" name="Science">
        <title>Phytophthora genome sequences uncover evolutionary origins and mechanisms of pathogenesis.</title>
        <authorList>
            <person name="Tyler B.M."/>
            <person name="Tripathy S."/>
            <person name="Zhang X."/>
            <person name="Dehal P."/>
            <person name="Jiang R.H."/>
            <person name="Aerts A."/>
            <person name="Arredondo F.D."/>
            <person name="Baxter L."/>
            <person name="Bensasson D."/>
            <person name="Beynon J.L."/>
            <person name="Chapman J."/>
            <person name="Damasceno C.M."/>
            <person name="Dorrance A.E."/>
            <person name="Dou D."/>
            <person name="Dickerman A.W."/>
            <person name="Dubchak I.L."/>
            <person name="Garbelotto M."/>
            <person name="Gijzen M."/>
            <person name="Gordon S.G."/>
            <person name="Govers F."/>
            <person name="Grunwald N.J."/>
            <person name="Huang W."/>
            <person name="Ivors K.L."/>
            <person name="Jones R.W."/>
            <person name="Kamoun S."/>
            <person name="Krampis K."/>
            <person name="Lamour K.H."/>
            <person name="Lee M.K."/>
            <person name="McDonald W.H."/>
            <person name="Medina M."/>
            <person name="Meijer H.J."/>
            <person name="Nordberg E.K."/>
            <person name="Maclean D.J."/>
            <person name="Ospina-Giraldo M.D."/>
            <person name="Morris P.F."/>
            <person name="Phuntumart V."/>
            <person name="Putnam N.H."/>
            <person name="Rash S."/>
            <person name="Rose J.K."/>
            <person name="Sakihama Y."/>
            <person name="Salamov A.A."/>
            <person name="Savidor A."/>
            <person name="Scheuring C.F."/>
            <person name="Smith B.M."/>
            <person name="Sobral B.W."/>
            <person name="Terry A."/>
            <person name="Torto-Alalibo T.A."/>
            <person name="Win J."/>
            <person name="Xu Z."/>
            <person name="Zhang H."/>
            <person name="Grigoriev I.V."/>
            <person name="Rokhsar D.S."/>
            <person name="Boore J.L."/>
        </authorList>
    </citation>
    <scope>NUCLEOTIDE SEQUENCE [LARGE SCALE GENOMIC DNA]</scope>
    <source>
        <strain evidence="1 2">P6497</strain>
    </source>
</reference>
<accession>G4YUX9</accession>
<feature type="non-terminal residue" evidence="1">
    <location>
        <position position="1"/>
    </location>
</feature>
<sequence>FSTLADLRTVNEAAWESIEPKIICSLIDSMMCRYQKMNEKSEKKTHHGEVIKKGNNNTYF</sequence>
<keyword evidence="2" id="KW-1185">Reference proteome</keyword>